<evidence type="ECO:0000313" key="2">
    <source>
        <dbReference type="EMBL" id="GCE04196.1"/>
    </source>
</evidence>
<accession>A0A401ZBI3</accession>
<comment type="caution">
    <text evidence="2">The sequence shown here is derived from an EMBL/GenBank/DDBJ whole genome shotgun (WGS) entry which is preliminary data.</text>
</comment>
<sequence>MPDQPVLRLTASSRKIEQEGRAQGTPSSPGLSSDIPAGLHGRVVGFTSRGGVVIESHAAVIQGALGAGKQVAGVLTMWQPHNQYAYVQAIPPGAILIVPGPLTFSLLHQALNSGVVGVIASSVALRDLEGFLRADYLHLLKLTALEQALEQLPPLTLMLTEGIGSSNMPVHTMNLLTHYQGSIGLLSGTTSLTHNYFPELVISIPLAEIDKEWQAVRPDSTLALGAQVRVCGGARNGAVGMIDYFYSYEQVFASGLRARAARLRLDDGSFSTVPLTLIERIC</sequence>
<protein>
    <submittedName>
        <fullName evidence="2">Uncharacterized protein</fullName>
    </submittedName>
</protein>
<dbReference type="EMBL" id="BIFQ01000001">
    <property type="protein sequence ID" value="GCE04196.1"/>
    <property type="molecule type" value="Genomic_DNA"/>
</dbReference>
<evidence type="ECO:0000256" key="1">
    <source>
        <dbReference type="SAM" id="MobiDB-lite"/>
    </source>
</evidence>
<dbReference type="Proteomes" id="UP000287224">
    <property type="component" value="Unassembled WGS sequence"/>
</dbReference>
<reference evidence="3" key="1">
    <citation type="submission" date="2018-12" db="EMBL/GenBank/DDBJ databases">
        <title>Tengunoibacter tsumagoiensis gen. nov., sp. nov., Dictyobacter kobayashii sp. nov., D. alpinus sp. nov., and D. joshuensis sp. nov. and description of Dictyobacteraceae fam. nov. within the order Ktedonobacterales isolated from Tengu-no-mugimeshi.</title>
        <authorList>
            <person name="Wang C.M."/>
            <person name="Zheng Y."/>
            <person name="Sakai Y."/>
            <person name="Toyoda A."/>
            <person name="Minakuchi Y."/>
            <person name="Abe K."/>
            <person name="Yokota A."/>
            <person name="Yabe S."/>
        </authorList>
    </citation>
    <scope>NUCLEOTIDE SEQUENCE [LARGE SCALE GENOMIC DNA]</scope>
    <source>
        <strain evidence="3">S-27</strain>
    </source>
</reference>
<dbReference type="AlphaFoldDB" id="A0A401ZBI3"/>
<organism evidence="2 3">
    <name type="scientific">Dictyobacter aurantiacus</name>
    <dbReference type="NCBI Taxonomy" id="1936993"/>
    <lineage>
        <taxon>Bacteria</taxon>
        <taxon>Bacillati</taxon>
        <taxon>Chloroflexota</taxon>
        <taxon>Ktedonobacteria</taxon>
        <taxon>Ktedonobacterales</taxon>
        <taxon>Dictyobacteraceae</taxon>
        <taxon>Dictyobacter</taxon>
    </lineage>
</organism>
<feature type="region of interest" description="Disordered" evidence="1">
    <location>
        <begin position="13"/>
        <end position="36"/>
    </location>
</feature>
<evidence type="ECO:0000313" key="3">
    <source>
        <dbReference type="Proteomes" id="UP000287224"/>
    </source>
</evidence>
<gene>
    <name evidence="2" type="ORF">KDAU_15250</name>
</gene>
<name>A0A401ZBI3_9CHLR</name>
<proteinExistence type="predicted"/>
<keyword evidence="3" id="KW-1185">Reference proteome</keyword>